<comment type="caution">
    <text evidence="3">The sequence shown here is derived from an EMBL/GenBank/DDBJ whole genome shotgun (WGS) entry which is preliminary data.</text>
</comment>
<keyword evidence="2" id="KW-0349">Heme</keyword>
<dbReference type="InterPro" id="IPR002397">
    <property type="entry name" value="Cyt_P450_B"/>
</dbReference>
<dbReference type="OrthoDB" id="4156795at2"/>
<dbReference type="PANTHER" id="PTHR46696">
    <property type="entry name" value="P450, PUTATIVE (EUROFUNG)-RELATED"/>
    <property type="match status" value="1"/>
</dbReference>
<keyword evidence="2" id="KW-0503">Monooxygenase</keyword>
<comment type="similarity">
    <text evidence="1 2">Belongs to the cytochrome P450 family.</text>
</comment>
<keyword evidence="2" id="KW-0560">Oxidoreductase</keyword>
<accession>A0A316EV28</accession>
<keyword evidence="4" id="KW-1185">Reference proteome</keyword>
<protein>
    <submittedName>
        <fullName evidence="3">Cytochrome P450</fullName>
    </submittedName>
</protein>
<organism evidence="3 4">
    <name type="scientific">Actinoplanes xinjiangensis</name>
    <dbReference type="NCBI Taxonomy" id="512350"/>
    <lineage>
        <taxon>Bacteria</taxon>
        <taxon>Bacillati</taxon>
        <taxon>Actinomycetota</taxon>
        <taxon>Actinomycetes</taxon>
        <taxon>Micromonosporales</taxon>
        <taxon>Micromonosporaceae</taxon>
        <taxon>Actinoplanes</taxon>
    </lineage>
</organism>
<dbReference type="PROSITE" id="PS00086">
    <property type="entry name" value="CYTOCHROME_P450"/>
    <property type="match status" value="1"/>
</dbReference>
<dbReference type="Pfam" id="PF00067">
    <property type="entry name" value="p450"/>
    <property type="match status" value="1"/>
</dbReference>
<keyword evidence="2" id="KW-0479">Metal-binding</keyword>
<gene>
    <name evidence="3" type="ORF">BC793_12467</name>
</gene>
<dbReference type="PRINTS" id="PR00385">
    <property type="entry name" value="P450"/>
</dbReference>
<dbReference type="InterPro" id="IPR036396">
    <property type="entry name" value="Cyt_P450_sf"/>
</dbReference>
<sequence>MTAVRSGPPDSELRFDFADLRFQQDPWPLYAWHREHQPVHWSEPLASYVVVGHEHVRRALTSADFTVYHPFRVSRRAFGPSMLDTDGPRHAPARRCVSSVLRPRAVDALAQEVIAPIARRLVTAAVRDGDPHLADSLARDLPMRVVCRVMGLPEQDAPELHQMMRPLVAYVDHDEVPLAEVTEHRRHIRDYFHDALVRGTGDGALLSAMVAEDSFDRTDLVNNAILLLAAGTETTAGAITALLARVVSEDGLFDALRADRTQVRAVVQETLRHEPPLHVTLRFAAKDLTIAGTDLPAGAPVQVCLASANRDPEVFADPDRWDPGRPARTNLSFGVGRHICLGMGLAQAELEVLLEVLLDELRSLEADGAVPAMRGRSFRHATGLRLRYRLAPASDGVAP</sequence>
<name>A0A316EV28_9ACTN</name>
<evidence type="ECO:0000256" key="1">
    <source>
        <dbReference type="ARBA" id="ARBA00010617"/>
    </source>
</evidence>
<dbReference type="Gene3D" id="1.10.630.10">
    <property type="entry name" value="Cytochrome P450"/>
    <property type="match status" value="1"/>
</dbReference>
<dbReference type="SUPFAM" id="SSF48264">
    <property type="entry name" value="Cytochrome P450"/>
    <property type="match status" value="1"/>
</dbReference>
<dbReference type="PANTHER" id="PTHR46696:SF1">
    <property type="entry name" value="CYTOCHROME P450 YJIB-RELATED"/>
    <property type="match status" value="1"/>
</dbReference>
<dbReference type="InterPro" id="IPR001128">
    <property type="entry name" value="Cyt_P450"/>
</dbReference>
<dbReference type="AlphaFoldDB" id="A0A316EV28"/>
<dbReference type="GO" id="GO:0004497">
    <property type="term" value="F:monooxygenase activity"/>
    <property type="evidence" value="ECO:0007669"/>
    <property type="project" value="UniProtKB-KW"/>
</dbReference>
<dbReference type="Proteomes" id="UP000245697">
    <property type="component" value="Unassembled WGS sequence"/>
</dbReference>
<dbReference type="EMBL" id="QGGR01000024">
    <property type="protein sequence ID" value="PWK36086.1"/>
    <property type="molecule type" value="Genomic_DNA"/>
</dbReference>
<keyword evidence="2" id="KW-0408">Iron</keyword>
<evidence type="ECO:0000313" key="4">
    <source>
        <dbReference type="Proteomes" id="UP000245697"/>
    </source>
</evidence>
<dbReference type="GO" id="GO:0016705">
    <property type="term" value="F:oxidoreductase activity, acting on paired donors, with incorporation or reduction of molecular oxygen"/>
    <property type="evidence" value="ECO:0007669"/>
    <property type="project" value="InterPro"/>
</dbReference>
<evidence type="ECO:0000313" key="3">
    <source>
        <dbReference type="EMBL" id="PWK36086.1"/>
    </source>
</evidence>
<dbReference type="GO" id="GO:0005506">
    <property type="term" value="F:iron ion binding"/>
    <property type="evidence" value="ECO:0007669"/>
    <property type="project" value="InterPro"/>
</dbReference>
<dbReference type="InterPro" id="IPR017972">
    <property type="entry name" value="Cyt_P450_CS"/>
</dbReference>
<dbReference type="GO" id="GO:0020037">
    <property type="term" value="F:heme binding"/>
    <property type="evidence" value="ECO:0007669"/>
    <property type="project" value="InterPro"/>
</dbReference>
<proteinExistence type="inferred from homology"/>
<dbReference type="RefSeq" id="WP_109601190.1">
    <property type="nucleotide sequence ID" value="NZ_BONA01000077.1"/>
</dbReference>
<dbReference type="PRINTS" id="PR00359">
    <property type="entry name" value="BP450"/>
</dbReference>
<reference evidence="3 4" key="1">
    <citation type="submission" date="2018-05" db="EMBL/GenBank/DDBJ databases">
        <title>Genomic Encyclopedia of Archaeal and Bacterial Type Strains, Phase II (KMG-II): from individual species to whole genera.</title>
        <authorList>
            <person name="Goeker M."/>
        </authorList>
    </citation>
    <scope>NUCLEOTIDE SEQUENCE [LARGE SCALE GENOMIC DNA]</scope>
    <source>
        <strain evidence="3 4">DSM 45184</strain>
    </source>
</reference>
<evidence type="ECO:0000256" key="2">
    <source>
        <dbReference type="RuleBase" id="RU000461"/>
    </source>
</evidence>